<dbReference type="InterPro" id="IPR007329">
    <property type="entry name" value="FMN-bd"/>
</dbReference>
<organism evidence="4 5">
    <name type="scientific">Eubacterium oxidoreducens</name>
    <dbReference type="NCBI Taxonomy" id="1732"/>
    <lineage>
        <taxon>Bacteria</taxon>
        <taxon>Bacillati</taxon>
        <taxon>Bacillota</taxon>
        <taxon>Clostridia</taxon>
        <taxon>Eubacteriales</taxon>
        <taxon>Eubacteriaceae</taxon>
        <taxon>Eubacterium</taxon>
    </lineage>
</organism>
<dbReference type="AlphaFoldDB" id="A0A1G6BT45"/>
<feature type="domain" description="FMN-binding" evidence="3">
    <location>
        <begin position="357"/>
        <end position="439"/>
    </location>
</feature>
<dbReference type="Gene3D" id="3.90.1010.20">
    <property type="match status" value="3"/>
</dbReference>
<name>A0A1G6BT45_EUBOX</name>
<keyword evidence="2" id="KW-1133">Transmembrane helix</keyword>
<proteinExistence type="predicted"/>
<dbReference type="STRING" id="1732.SAMN02910417_01784"/>
<dbReference type="Pfam" id="PF04205">
    <property type="entry name" value="FMN_bind"/>
    <property type="match status" value="3"/>
</dbReference>
<dbReference type="OrthoDB" id="9806398at2"/>
<reference evidence="4 5" key="1">
    <citation type="submission" date="2016-10" db="EMBL/GenBank/DDBJ databases">
        <authorList>
            <person name="de Groot N.N."/>
        </authorList>
    </citation>
    <scope>NUCLEOTIDE SEQUENCE [LARGE SCALE GENOMIC DNA]</scope>
    <source>
        <strain evidence="4 5">DSM 3217</strain>
    </source>
</reference>
<feature type="domain" description="FMN-binding" evidence="3">
    <location>
        <begin position="98"/>
        <end position="172"/>
    </location>
</feature>
<feature type="domain" description="FMN-binding" evidence="3">
    <location>
        <begin position="223"/>
        <end position="297"/>
    </location>
</feature>
<accession>A0A1G6BT45</accession>
<evidence type="ECO:0000259" key="3">
    <source>
        <dbReference type="SMART" id="SM00900"/>
    </source>
</evidence>
<dbReference type="RefSeq" id="WP_090174013.1">
    <property type="nucleotide sequence ID" value="NZ_FMXR01000012.1"/>
</dbReference>
<dbReference type="GO" id="GO:0016020">
    <property type="term" value="C:membrane"/>
    <property type="evidence" value="ECO:0007669"/>
    <property type="project" value="InterPro"/>
</dbReference>
<gene>
    <name evidence="4" type="ORF">SAMN02910417_01784</name>
</gene>
<feature type="transmembrane region" description="Helical" evidence="2">
    <location>
        <begin position="12"/>
        <end position="34"/>
    </location>
</feature>
<feature type="region of interest" description="Disordered" evidence="1">
    <location>
        <begin position="301"/>
        <end position="338"/>
    </location>
</feature>
<evidence type="ECO:0000256" key="2">
    <source>
        <dbReference type="SAM" id="Phobius"/>
    </source>
</evidence>
<feature type="compositionally biased region" description="Low complexity" evidence="1">
    <location>
        <begin position="185"/>
        <end position="205"/>
    </location>
</feature>
<dbReference type="SMART" id="SM00900">
    <property type="entry name" value="FMN_bind"/>
    <property type="match status" value="3"/>
</dbReference>
<dbReference type="EMBL" id="FMXR01000012">
    <property type="protein sequence ID" value="SDB23793.1"/>
    <property type="molecule type" value="Genomic_DNA"/>
</dbReference>
<feature type="region of interest" description="Disordered" evidence="1">
    <location>
        <begin position="52"/>
        <end position="75"/>
    </location>
</feature>
<protein>
    <submittedName>
        <fullName evidence="4">Uncharacterized protein, contains FMN-binding domain</fullName>
    </submittedName>
</protein>
<evidence type="ECO:0000313" key="4">
    <source>
        <dbReference type="EMBL" id="SDB23793.1"/>
    </source>
</evidence>
<evidence type="ECO:0000313" key="5">
    <source>
        <dbReference type="Proteomes" id="UP000199228"/>
    </source>
</evidence>
<keyword evidence="2" id="KW-0472">Membrane</keyword>
<keyword evidence="2" id="KW-0812">Transmembrane</keyword>
<keyword evidence="5" id="KW-1185">Reference proteome</keyword>
<feature type="compositionally biased region" description="Low complexity" evidence="1">
    <location>
        <begin position="302"/>
        <end position="324"/>
    </location>
</feature>
<evidence type="ECO:0000256" key="1">
    <source>
        <dbReference type="SAM" id="MobiDB-lite"/>
    </source>
</evidence>
<dbReference type="Proteomes" id="UP000199228">
    <property type="component" value="Unassembled WGS sequence"/>
</dbReference>
<feature type="region of interest" description="Disordered" evidence="1">
    <location>
        <begin position="173"/>
        <end position="207"/>
    </location>
</feature>
<sequence>MKKNTEFLKKLSILKYVVPAGVVAVAVGASLISYTAPTYTIQAKESAATEVASTDEIALPEQESLPQEDTNKGDADKLADVEEPSTYKDGTYTGSAQGWGGLIKVEVTIKDNTIKSINVLSASSETPAYFARAKAVINYIISEQTTNVDTVSGATFSSNGIIKAVRNALAKAAGDDSATTDEDSSTNANSSNNNSNKKPASSSDNFDANSTFKDGTFSGSAEGWGGTITVSVTIKSNKITAIKITDAPDETPEYLEKAKGVIASIISTQSTDVDVISGATYSSSGIIEAVKSALKKALVTQSSDSTNTSDSSTTTDTNTDNTTENTEETDETNSSPSYTYNITVTINKDYSGSDFAPYDVTIPVTIRDGLIVAIGTYSTTTNSTNKLYMKWAANGKGTYTGVYTQIVKSGTTEDIDIVSGCTYSSEGIIEAANEALSQYQQEVVNVTASYALLNNMPD</sequence>
<dbReference type="GO" id="GO:0010181">
    <property type="term" value="F:FMN binding"/>
    <property type="evidence" value="ECO:0007669"/>
    <property type="project" value="InterPro"/>
</dbReference>